<keyword evidence="2" id="KW-1185">Reference proteome</keyword>
<feature type="chain" id="PRO_5037516704" evidence="1">
    <location>
        <begin position="22"/>
        <end position="247"/>
    </location>
</feature>
<accession>A0A914DAS9</accession>
<name>A0A914DAS9_9BILA</name>
<feature type="signal peptide" evidence="1">
    <location>
        <begin position="1"/>
        <end position="21"/>
    </location>
</feature>
<reference evidence="3" key="1">
    <citation type="submission" date="2022-11" db="UniProtKB">
        <authorList>
            <consortium name="WormBaseParasite"/>
        </authorList>
    </citation>
    <scope>IDENTIFICATION</scope>
</reference>
<keyword evidence="1" id="KW-0732">Signal</keyword>
<evidence type="ECO:0000313" key="2">
    <source>
        <dbReference type="Proteomes" id="UP000887540"/>
    </source>
</evidence>
<dbReference type="WBParaSite" id="ACRNAN_scaffold221.g8619.t1">
    <property type="protein sequence ID" value="ACRNAN_scaffold221.g8619.t1"/>
    <property type="gene ID" value="ACRNAN_scaffold221.g8619"/>
</dbReference>
<evidence type="ECO:0000256" key="1">
    <source>
        <dbReference type="SAM" id="SignalP"/>
    </source>
</evidence>
<sequence length="247" mass="29227">MSFSKHVSIFIFLFLIVQIDAWKRCTKLRTHLQRFNEDKPGETPITGVEKNEEEEKPIEREVVMNLYFSTTISKVQNGQSIWTISDMKFDSINKTMYYPLCLTMIGCHPEICLYGDNKECKFICLAAEPYNEVKYTEDSNTFDIEVMLYPPLPRTDFRHFRETGLFNMVSIRKFKDYLIKYTSIINQEDLKKIWDNGIWIDAILMSRQLLIANLMKKSKNLKCFMVIRKYSKGFSIRDQKENARVTQ</sequence>
<protein>
    <submittedName>
        <fullName evidence="3">Uncharacterized protein</fullName>
    </submittedName>
</protein>
<dbReference type="Proteomes" id="UP000887540">
    <property type="component" value="Unplaced"/>
</dbReference>
<organism evidence="2 3">
    <name type="scientific">Acrobeloides nanus</name>
    <dbReference type="NCBI Taxonomy" id="290746"/>
    <lineage>
        <taxon>Eukaryota</taxon>
        <taxon>Metazoa</taxon>
        <taxon>Ecdysozoa</taxon>
        <taxon>Nematoda</taxon>
        <taxon>Chromadorea</taxon>
        <taxon>Rhabditida</taxon>
        <taxon>Tylenchina</taxon>
        <taxon>Cephalobomorpha</taxon>
        <taxon>Cephaloboidea</taxon>
        <taxon>Cephalobidae</taxon>
        <taxon>Acrobeloides</taxon>
    </lineage>
</organism>
<evidence type="ECO:0000313" key="3">
    <source>
        <dbReference type="WBParaSite" id="ACRNAN_scaffold221.g8619.t1"/>
    </source>
</evidence>
<proteinExistence type="predicted"/>
<dbReference type="AlphaFoldDB" id="A0A914DAS9"/>